<dbReference type="PANTHER" id="PTHR19271:SF16">
    <property type="entry name" value="CYTOCHROME B"/>
    <property type="match status" value="1"/>
</dbReference>
<dbReference type="InterPro" id="IPR027387">
    <property type="entry name" value="Cytb/b6-like_sf"/>
</dbReference>
<keyword evidence="5" id="KW-0479">Metal-binding</keyword>
<dbReference type="GO" id="GO:0046872">
    <property type="term" value="F:metal ion binding"/>
    <property type="evidence" value="ECO:0007669"/>
    <property type="project" value="UniProtKB-KW"/>
</dbReference>
<evidence type="ECO:0000256" key="3">
    <source>
        <dbReference type="ARBA" id="ARBA00022617"/>
    </source>
</evidence>
<dbReference type="Gene3D" id="1.20.810.10">
    <property type="entry name" value="Cytochrome Bc1 Complex, Chain C"/>
    <property type="match status" value="1"/>
</dbReference>
<keyword evidence="2" id="KW-0813">Transport</keyword>
<dbReference type="PROSITE" id="PS51003">
    <property type="entry name" value="CYTB_CTER"/>
    <property type="match status" value="1"/>
</dbReference>
<keyword evidence="9 10" id="KW-0472">Membrane</keyword>
<feature type="transmembrane region" description="Helical" evidence="10">
    <location>
        <begin position="108"/>
        <end position="132"/>
    </location>
</feature>
<dbReference type="PANTHER" id="PTHR19271">
    <property type="entry name" value="CYTOCHROME B"/>
    <property type="match status" value="1"/>
</dbReference>
<dbReference type="AlphaFoldDB" id="A0A382Y3P5"/>
<dbReference type="InterPro" id="IPR036150">
    <property type="entry name" value="Cyt_b/b6_C_sf"/>
</dbReference>
<comment type="subcellular location">
    <subcellularLocation>
        <location evidence="1">Membrane</location>
        <topology evidence="1">Multi-pass membrane protein</topology>
    </subcellularLocation>
</comment>
<evidence type="ECO:0000259" key="11">
    <source>
        <dbReference type="PROSITE" id="PS51003"/>
    </source>
</evidence>
<dbReference type="InterPro" id="IPR005798">
    <property type="entry name" value="Cyt_b/b6_C"/>
</dbReference>
<accession>A0A382Y3P5</accession>
<dbReference type="EMBL" id="UINC01172547">
    <property type="protein sequence ID" value="SVD77669.1"/>
    <property type="molecule type" value="Genomic_DNA"/>
</dbReference>
<feature type="domain" description="Cytochrome b/b6 C-terminal region profile" evidence="11">
    <location>
        <begin position="1"/>
        <end position="142"/>
    </location>
</feature>
<dbReference type="SUPFAM" id="SSF81648">
    <property type="entry name" value="a domain/subunit of cytochrome bc1 complex (Ubiquinol-cytochrome c reductase)"/>
    <property type="match status" value="1"/>
</dbReference>
<evidence type="ECO:0000256" key="2">
    <source>
        <dbReference type="ARBA" id="ARBA00022448"/>
    </source>
</evidence>
<evidence type="ECO:0000313" key="12">
    <source>
        <dbReference type="EMBL" id="SVD77669.1"/>
    </source>
</evidence>
<evidence type="ECO:0000256" key="10">
    <source>
        <dbReference type="SAM" id="Phobius"/>
    </source>
</evidence>
<dbReference type="Pfam" id="PF00032">
    <property type="entry name" value="Cytochrom_B_C"/>
    <property type="match status" value="1"/>
</dbReference>
<keyword evidence="7 10" id="KW-1133">Transmembrane helix</keyword>
<proteinExistence type="predicted"/>
<evidence type="ECO:0000256" key="4">
    <source>
        <dbReference type="ARBA" id="ARBA00022692"/>
    </source>
</evidence>
<keyword evidence="8" id="KW-0408">Iron</keyword>
<organism evidence="12">
    <name type="scientific">marine metagenome</name>
    <dbReference type="NCBI Taxonomy" id="408172"/>
    <lineage>
        <taxon>unclassified sequences</taxon>
        <taxon>metagenomes</taxon>
        <taxon>ecological metagenomes</taxon>
    </lineage>
</organism>
<keyword evidence="3" id="KW-0349">Heme</keyword>
<feature type="transmembrane region" description="Helical" evidence="10">
    <location>
        <begin position="50"/>
        <end position="69"/>
    </location>
</feature>
<sequence length="160" mass="18088">YAPNFLGHPDNYVKANPLVTPAHIVPEWYFLPFYAILRAVPDILFIDAKLAGVMAMFASILLLFALPWLDTSPVRSARYRPWYKQLFWFLVIDMIVLGMAGAKPPEGMWLILGRLATAYYFVHFLILLPVLGRIEPTKPLPRSIGDAVLERSSAENLEGT</sequence>
<protein>
    <recommendedName>
        <fullName evidence="11">Cytochrome b/b6 C-terminal region profile domain-containing protein</fullName>
    </recommendedName>
</protein>
<evidence type="ECO:0000256" key="7">
    <source>
        <dbReference type="ARBA" id="ARBA00022989"/>
    </source>
</evidence>
<gene>
    <name evidence="12" type="ORF">METZ01_LOCUS430523</name>
</gene>
<evidence type="ECO:0000256" key="9">
    <source>
        <dbReference type="ARBA" id="ARBA00023136"/>
    </source>
</evidence>
<evidence type="ECO:0000256" key="1">
    <source>
        <dbReference type="ARBA" id="ARBA00004141"/>
    </source>
</evidence>
<keyword evidence="4 10" id="KW-0812">Transmembrane</keyword>
<reference evidence="12" key="1">
    <citation type="submission" date="2018-05" db="EMBL/GenBank/DDBJ databases">
        <authorList>
            <person name="Lanie J.A."/>
            <person name="Ng W.-L."/>
            <person name="Kazmierczak K.M."/>
            <person name="Andrzejewski T.M."/>
            <person name="Davidsen T.M."/>
            <person name="Wayne K.J."/>
            <person name="Tettelin H."/>
            <person name="Glass J.I."/>
            <person name="Rusch D."/>
            <person name="Podicherti R."/>
            <person name="Tsui H.-C.T."/>
            <person name="Winkler M.E."/>
        </authorList>
    </citation>
    <scope>NUCLEOTIDE SEQUENCE</scope>
</reference>
<dbReference type="GO" id="GO:0006122">
    <property type="term" value="P:mitochondrial electron transport, ubiquinol to cytochrome c"/>
    <property type="evidence" value="ECO:0007669"/>
    <property type="project" value="TreeGrafter"/>
</dbReference>
<dbReference type="GO" id="GO:0016491">
    <property type="term" value="F:oxidoreductase activity"/>
    <property type="evidence" value="ECO:0007669"/>
    <property type="project" value="InterPro"/>
</dbReference>
<dbReference type="GO" id="GO:0016020">
    <property type="term" value="C:membrane"/>
    <property type="evidence" value="ECO:0007669"/>
    <property type="project" value="UniProtKB-SubCell"/>
</dbReference>
<name>A0A382Y3P5_9ZZZZ</name>
<evidence type="ECO:0000256" key="8">
    <source>
        <dbReference type="ARBA" id="ARBA00023004"/>
    </source>
</evidence>
<dbReference type="GO" id="GO:0005739">
    <property type="term" value="C:mitochondrion"/>
    <property type="evidence" value="ECO:0007669"/>
    <property type="project" value="GOC"/>
</dbReference>
<feature type="non-terminal residue" evidence="12">
    <location>
        <position position="1"/>
    </location>
</feature>
<dbReference type="GO" id="GO:0008121">
    <property type="term" value="F:quinol-cytochrome-c reductase activity"/>
    <property type="evidence" value="ECO:0007669"/>
    <property type="project" value="TreeGrafter"/>
</dbReference>
<evidence type="ECO:0000256" key="5">
    <source>
        <dbReference type="ARBA" id="ARBA00022723"/>
    </source>
</evidence>
<keyword evidence="6" id="KW-0249">Electron transport</keyword>
<evidence type="ECO:0000256" key="6">
    <source>
        <dbReference type="ARBA" id="ARBA00022982"/>
    </source>
</evidence>
<feature type="transmembrane region" description="Helical" evidence="10">
    <location>
        <begin position="81"/>
        <end position="102"/>
    </location>
</feature>